<dbReference type="STRING" id="590652.BST39_13680"/>
<dbReference type="EMBL" id="MVIE01000015">
    <property type="protein sequence ID" value="ORB40372.1"/>
    <property type="molecule type" value="Genomic_DNA"/>
</dbReference>
<dbReference type="Proteomes" id="UP000192513">
    <property type="component" value="Unassembled WGS sequence"/>
</dbReference>
<gene>
    <name evidence="1" type="ORF">BST39_13680</name>
</gene>
<dbReference type="OrthoDB" id="4730602at2"/>
<comment type="caution">
    <text evidence="1">The sequence shown here is derived from an EMBL/GenBank/DDBJ whole genome shotgun (WGS) entry which is preliminary data.</text>
</comment>
<accession>A0A1X0I9V5</accession>
<organism evidence="1 2">
    <name type="scientific">Mycobacterium paraseoulense</name>
    <dbReference type="NCBI Taxonomy" id="590652"/>
    <lineage>
        <taxon>Bacteria</taxon>
        <taxon>Bacillati</taxon>
        <taxon>Actinomycetota</taxon>
        <taxon>Actinomycetes</taxon>
        <taxon>Mycobacteriales</taxon>
        <taxon>Mycobacteriaceae</taxon>
        <taxon>Mycobacterium</taxon>
    </lineage>
</organism>
<evidence type="ECO:0000313" key="1">
    <source>
        <dbReference type="EMBL" id="ORB40372.1"/>
    </source>
</evidence>
<dbReference type="AlphaFoldDB" id="A0A1X0I9V5"/>
<evidence type="ECO:0000313" key="2">
    <source>
        <dbReference type="Proteomes" id="UP000192513"/>
    </source>
</evidence>
<name>A0A1X0I9V5_9MYCO</name>
<protein>
    <submittedName>
        <fullName evidence="1">Uncharacterized protein</fullName>
    </submittedName>
</protein>
<keyword evidence="2" id="KW-1185">Reference proteome</keyword>
<sequence length="151" mass="16916">MRGGCFRVLRSLKHERAAQRSEEITAIFSRFVDAGKYVILRMGDSLRSGLRLNTLFIQWDDRGLNQQLEVGPAGPDVIDLLCTEMPSLDKESVGRYLKRYTLKGDLDSFAYTFPSEEPRMEVLALSFEELTAALLDGMPKSITSMAGFGES</sequence>
<reference evidence="1 2" key="1">
    <citation type="submission" date="2017-02" db="EMBL/GenBank/DDBJ databases">
        <title>The new phylogeny of genus Mycobacterium.</title>
        <authorList>
            <person name="Tortoli E."/>
            <person name="Trovato A."/>
            <person name="Cirillo D.M."/>
        </authorList>
    </citation>
    <scope>NUCLEOTIDE SEQUENCE [LARGE SCALE GENOMIC DNA]</scope>
    <source>
        <strain evidence="1 2">DSM 45000</strain>
    </source>
</reference>
<proteinExistence type="predicted"/>